<dbReference type="EMBL" id="FNBK01000004">
    <property type="protein sequence ID" value="SDF22627.1"/>
    <property type="molecule type" value="Genomic_DNA"/>
</dbReference>
<dbReference type="AlphaFoldDB" id="A0A1G7JCD4"/>
<evidence type="ECO:0000313" key="3">
    <source>
        <dbReference type="Proteomes" id="UP000199076"/>
    </source>
</evidence>
<gene>
    <name evidence="2" type="ORF">SAMN05216218_104291</name>
</gene>
<keyword evidence="1" id="KW-0472">Membrane</keyword>
<protein>
    <submittedName>
        <fullName evidence="2">Uncharacterized protein</fullName>
    </submittedName>
</protein>
<proteinExistence type="predicted"/>
<dbReference type="RefSeq" id="WP_092690072.1">
    <property type="nucleotide sequence ID" value="NZ_FNBK01000004.1"/>
</dbReference>
<dbReference type="Pfam" id="PF23922">
    <property type="entry name" value="DUF7261"/>
    <property type="match status" value="1"/>
</dbReference>
<accession>A0A1G7JCD4</accession>
<evidence type="ECO:0000313" key="2">
    <source>
        <dbReference type="EMBL" id="SDF22627.1"/>
    </source>
</evidence>
<dbReference type="STRING" id="660518.SAMN05216218_104291"/>
<sequence>MTGAEPTRRRDGERGQLVLAAAAVLVVALAPVVLAYLQLGYHADVAASTEYDAPIANAERLLERAVHEAGTNATGRPWSEREETISVVHNRLDPHLSTLATARIESGTAYGTTYNQSAAEDWATDRCPDGPNRDFGDCVAEDGVVAQERVGETHVLAVALDVTVATERGERRVTLVVESS</sequence>
<feature type="transmembrane region" description="Helical" evidence="1">
    <location>
        <begin position="17"/>
        <end position="37"/>
    </location>
</feature>
<dbReference type="InterPro" id="IPR055685">
    <property type="entry name" value="DUF7261"/>
</dbReference>
<dbReference type="Proteomes" id="UP000199076">
    <property type="component" value="Unassembled WGS sequence"/>
</dbReference>
<keyword evidence="1" id="KW-0812">Transmembrane</keyword>
<keyword evidence="1" id="KW-1133">Transmembrane helix</keyword>
<organism evidence="2 3">
    <name type="scientific">Halorientalis regularis</name>
    <dbReference type="NCBI Taxonomy" id="660518"/>
    <lineage>
        <taxon>Archaea</taxon>
        <taxon>Methanobacteriati</taxon>
        <taxon>Methanobacteriota</taxon>
        <taxon>Stenosarchaea group</taxon>
        <taxon>Halobacteria</taxon>
        <taxon>Halobacteriales</taxon>
        <taxon>Haloarculaceae</taxon>
        <taxon>Halorientalis</taxon>
    </lineage>
</organism>
<name>A0A1G7JCD4_9EURY</name>
<reference evidence="3" key="1">
    <citation type="submission" date="2016-10" db="EMBL/GenBank/DDBJ databases">
        <authorList>
            <person name="Varghese N."/>
            <person name="Submissions S."/>
        </authorList>
    </citation>
    <scope>NUCLEOTIDE SEQUENCE [LARGE SCALE GENOMIC DNA]</scope>
    <source>
        <strain evidence="3">IBRC-M 10760</strain>
    </source>
</reference>
<keyword evidence="3" id="KW-1185">Reference proteome</keyword>
<dbReference type="OrthoDB" id="307144at2157"/>
<evidence type="ECO:0000256" key="1">
    <source>
        <dbReference type="SAM" id="Phobius"/>
    </source>
</evidence>